<dbReference type="InterPro" id="IPR036291">
    <property type="entry name" value="NAD(P)-bd_dom_sf"/>
</dbReference>
<dbReference type="Proteomes" id="UP000001035">
    <property type="component" value="Chromosome 2"/>
</dbReference>
<dbReference type="AlphaFoldDB" id="B4EKD0"/>
<sequence>MEEGYRMNTLPAFDWALNLLIVQGAMGAFDTLYHHELTQDLPHRPRARLELAIHAVRSVLYGLVFASIANVAFHGAWVAAVAAVVLVEVGLTLWDFVVEDRSRKLPATERVLHTLLAVNGGALFGMVAMQLSAWAHEPTALQPIDPGWRGWLLSLFAVGVTVSGVRDGIAACRVAPRAPAANPFAGQRPGNVLVTGGTGFIGETLVNQLLDAGHTVTLLARDPLRAAYLFQGRVRSVTSVEQLQPHARFDTVINLAGAPVLGARWSKRRQALLLASRVGVTQALMRWVETAEAKPRTWIQASAIGYYGVRPGDERLDERSGAGTGFMSALCRQWEAAAAPLARHGVRAVVLRLGVVFGPGGALRPMLLPHYFGLGGRFGDGAQVLSWIHRDDVLRIVARAMSQAGMHGVYNAVAPVPLTQRAFVQIVSKVLRRRAWLHVPAAPLRAAMGEMAELLLDGQRVVPARLHQDGFMFRFPTAEHALRDLTNRPHTDFAHAACRFPRGRV</sequence>
<dbReference type="SUPFAM" id="SSF51735">
    <property type="entry name" value="NAD(P)-binding Rossmann-fold domains"/>
    <property type="match status" value="1"/>
</dbReference>
<dbReference type="eggNOG" id="COG1090">
    <property type="taxonomic scope" value="Bacteria"/>
</dbReference>
<dbReference type="InterPro" id="IPR013549">
    <property type="entry name" value="DUF1731"/>
</dbReference>
<feature type="domain" description="DUF1731" evidence="4">
    <location>
        <begin position="439"/>
        <end position="485"/>
    </location>
</feature>
<dbReference type="EMBL" id="AM747721">
    <property type="protein sequence ID" value="CAR56509.1"/>
    <property type="molecule type" value="Genomic_DNA"/>
</dbReference>
<dbReference type="InterPro" id="IPR001509">
    <property type="entry name" value="Epimerase_deHydtase"/>
</dbReference>
<name>B4EKD0_BURCJ</name>
<dbReference type="Pfam" id="PF08338">
    <property type="entry name" value="DUF1731"/>
    <property type="match status" value="1"/>
</dbReference>
<feature type="transmembrane region" description="Helical" evidence="2">
    <location>
        <begin position="79"/>
        <end position="98"/>
    </location>
</feature>
<organism evidence="5 6">
    <name type="scientific">Burkholderia cenocepacia (strain ATCC BAA-245 / DSM 16553 / LMG 16656 / NCTC 13227 / J2315 / CF5610)</name>
    <name type="common">Burkholderia cepacia (strain J2315)</name>
    <dbReference type="NCBI Taxonomy" id="216591"/>
    <lineage>
        <taxon>Bacteria</taxon>
        <taxon>Pseudomonadati</taxon>
        <taxon>Pseudomonadota</taxon>
        <taxon>Betaproteobacteria</taxon>
        <taxon>Burkholderiales</taxon>
        <taxon>Burkholderiaceae</taxon>
        <taxon>Burkholderia</taxon>
        <taxon>Burkholderia cepacia complex</taxon>
    </lineage>
</organism>
<dbReference type="HOGENOM" id="CLU_042528_0_0_4"/>
<gene>
    <name evidence="5" type="ORF">BCAM2645</name>
</gene>
<dbReference type="NCBIfam" id="TIGR01777">
    <property type="entry name" value="yfcH"/>
    <property type="match status" value="1"/>
</dbReference>
<keyword evidence="2" id="KW-0812">Transmembrane</keyword>
<dbReference type="Gene3D" id="3.40.50.720">
    <property type="entry name" value="NAD(P)-binding Rossmann-like Domain"/>
    <property type="match status" value="1"/>
</dbReference>
<feature type="transmembrane region" description="Helical" evidence="2">
    <location>
        <begin position="151"/>
        <end position="169"/>
    </location>
</feature>
<dbReference type="Pfam" id="PF01370">
    <property type="entry name" value="Epimerase"/>
    <property type="match status" value="1"/>
</dbReference>
<keyword evidence="6" id="KW-1185">Reference proteome</keyword>
<dbReference type="InterPro" id="IPR010099">
    <property type="entry name" value="SDR39U1"/>
</dbReference>
<feature type="transmembrane region" description="Helical" evidence="2">
    <location>
        <begin position="110"/>
        <end position="131"/>
    </location>
</feature>
<evidence type="ECO:0000259" key="3">
    <source>
        <dbReference type="Pfam" id="PF01370"/>
    </source>
</evidence>
<comment type="similarity">
    <text evidence="1">Belongs to the NAD(P)-dependent epimerase/dehydratase family. SDR39U1 subfamily.</text>
</comment>
<feature type="domain" description="NAD-dependent epimerase/dehydratase" evidence="3">
    <location>
        <begin position="192"/>
        <end position="411"/>
    </location>
</feature>
<evidence type="ECO:0000313" key="6">
    <source>
        <dbReference type="Proteomes" id="UP000001035"/>
    </source>
</evidence>
<accession>B4EKD0</accession>
<evidence type="ECO:0000256" key="2">
    <source>
        <dbReference type="SAM" id="Phobius"/>
    </source>
</evidence>
<reference evidence="5 6" key="1">
    <citation type="journal article" date="2009" name="J. Bacteriol.">
        <title>The genome of Burkholderia cenocepacia J2315, an epidemic pathogen of cystic fibrosis patients.</title>
        <authorList>
            <person name="Holden M.T."/>
            <person name="Seth-Smith H.M."/>
            <person name="Crossman L.C."/>
            <person name="Sebaihia M."/>
            <person name="Bentley S.D."/>
            <person name="Cerdeno-Tarraga A.M."/>
            <person name="Thomson N.R."/>
            <person name="Bason N."/>
            <person name="Quail M.A."/>
            <person name="Sharp S."/>
            <person name="Cherevach I."/>
            <person name="Churcher C."/>
            <person name="Goodhead I."/>
            <person name="Hauser H."/>
            <person name="Holroyd N."/>
            <person name="Mungall K."/>
            <person name="Scott P."/>
            <person name="Walker D."/>
            <person name="White B."/>
            <person name="Rose H."/>
            <person name="Iversen P."/>
            <person name="Mil-Homens D."/>
            <person name="Rocha E.P."/>
            <person name="Fialho A.M."/>
            <person name="Baldwin A."/>
            <person name="Dowson C."/>
            <person name="Barrell B.G."/>
            <person name="Govan J.R."/>
            <person name="Vandamme P."/>
            <person name="Hart C.A."/>
            <person name="Mahenthiralingam E."/>
            <person name="Parkhill J."/>
        </authorList>
    </citation>
    <scope>NUCLEOTIDE SEQUENCE [LARGE SCALE GENOMIC DNA]</scope>
    <source>
        <strain evidence="6">ATCC BAA-245 / DSM 16553 / LMG 16656 / NCTC 13227 / J2315 / CF5610</strain>
    </source>
</reference>
<proteinExistence type="inferred from homology"/>
<keyword evidence="2" id="KW-0472">Membrane</keyword>
<protein>
    <submittedName>
        <fullName evidence="5">NAD dependent epimerase/dehydratase family protein</fullName>
    </submittedName>
</protein>
<dbReference type="PANTHER" id="PTHR11092:SF0">
    <property type="entry name" value="EPIMERASE FAMILY PROTEIN SDR39U1"/>
    <property type="match status" value="1"/>
</dbReference>
<dbReference type="KEGG" id="bcj:BCAM2645"/>
<evidence type="ECO:0000256" key="1">
    <source>
        <dbReference type="ARBA" id="ARBA00009353"/>
    </source>
</evidence>
<evidence type="ECO:0000313" key="5">
    <source>
        <dbReference type="EMBL" id="CAR56509.1"/>
    </source>
</evidence>
<keyword evidence="2" id="KW-1133">Transmembrane helix</keyword>
<dbReference type="PANTHER" id="PTHR11092">
    <property type="entry name" value="SUGAR NUCLEOTIDE EPIMERASE RELATED"/>
    <property type="match status" value="1"/>
</dbReference>
<feature type="transmembrane region" description="Helical" evidence="2">
    <location>
        <begin position="54"/>
        <end position="73"/>
    </location>
</feature>
<evidence type="ECO:0000259" key="4">
    <source>
        <dbReference type="Pfam" id="PF08338"/>
    </source>
</evidence>